<comment type="caution">
    <text evidence="2">The sequence shown here is derived from an EMBL/GenBank/DDBJ whole genome shotgun (WGS) entry which is preliminary data.</text>
</comment>
<feature type="compositionally biased region" description="Polar residues" evidence="1">
    <location>
        <begin position="1"/>
        <end position="27"/>
    </location>
</feature>
<organism evidence="2 3">
    <name type="scientific">Nosema granulosis</name>
    <dbReference type="NCBI Taxonomy" id="83296"/>
    <lineage>
        <taxon>Eukaryota</taxon>
        <taxon>Fungi</taxon>
        <taxon>Fungi incertae sedis</taxon>
        <taxon>Microsporidia</taxon>
        <taxon>Nosematidae</taxon>
        <taxon>Nosema</taxon>
    </lineage>
</organism>
<gene>
    <name evidence="2" type="ORF">NGRA_2743</name>
</gene>
<accession>A0A9P6KXE9</accession>
<feature type="region of interest" description="Disordered" evidence="1">
    <location>
        <begin position="1"/>
        <end position="30"/>
    </location>
</feature>
<proteinExistence type="predicted"/>
<dbReference type="Proteomes" id="UP000740883">
    <property type="component" value="Unassembled WGS sequence"/>
</dbReference>
<protein>
    <submittedName>
        <fullName evidence="2">Uncharacterized protein</fullName>
    </submittedName>
</protein>
<dbReference type="AlphaFoldDB" id="A0A9P6KXE9"/>
<name>A0A9P6KXE9_9MICR</name>
<evidence type="ECO:0000256" key="1">
    <source>
        <dbReference type="SAM" id="MobiDB-lite"/>
    </source>
</evidence>
<dbReference type="EMBL" id="SBJO01000370">
    <property type="protein sequence ID" value="KAF9761296.1"/>
    <property type="molecule type" value="Genomic_DNA"/>
</dbReference>
<reference evidence="2 3" key="1">
    <citation type="journal article" date="2020" name="Genome Biol. Evol.">
        <title>Comparative genomics of strictly vertically transmitted, feminizing microsporidia endosymbionts of amphipod crustaceans.</title>
        <authorList>
            <person name="Cormier A."/>
            <person name="Chebbi M.A."/>
            <person name="Giraud I."/>
            <person name="Wattier R."/>
            <person name="Teixeira M."/>
            <person name="Gilbert C."/>
            <person name="Rigaud T."/>
            <person name="Cordaux R."/>
        </authorList>
    </citation>
    <scope>NUCLEOTIDE SEQUENCE [LARGE SCALE GENOMIC DNA]</scope>
    <source>
        <strain evidence="2 3">Ou3-Ou53</strain>
    </source>
</reference>
<evidence type="ECO:0000313" key="2">
    <source>
        <dbReference type="EMBL" id="KAF9761296.1"/>
    </source>
</evidence>
<evidence type="ECO:0000313" key="3">
    <source>
        <dbReference type="Proteomes" id="UP000740883"/>
    </source>
</evidence>
<keyword evidence="3" id="KW-1185">Reference proteome</keyword>
<sequence>MQEDNSINNLSQNPSSFNNNMATSTNGIRELHGKPEEDSAIWVRDILLVSRLSRFSEEYTLRSIVLKLRDTALVWDSELVEQREWRICLEKFILLFKRRSSNFYNPEVTLTKILTYPSPATREEFTALLNTGTILFEQNLMITCALTQVMIGKYPII</sequence>